<dbReference type="Ensembl" id="ENSSSCT00070052000.1">
    <property type="protein sequence ID" value="ENSSSCP00070043996.1"/>
    <property type="gene ID" value="ENSSSCG00070025983.1"/>
</dbReference>
<evidence type="ECO:0000313" key="2">
    <source>
        <dbReference type="Proteomes" id="UP000314985"/>
    </source>
</evidence>
<dbReference type="Gene3D" id="1.10.1620.10">
    <property type="entry name" value="Ribosomal protein L39e"/>
    <property type="match status" value="1"/>
</dbReference>
<dbReference type="Proteomes" id="UP000314985">
    <property type="component" value="Chromosome 2"/>
</dbReference>
<reference evidence="1" key="2">
    <citation type="submission" date="2025-08" db="UniProtKB">
        <authorList>
            <consortium name="Ensembl"/>
        </authorList>
    </citation>
    <scope>IDENTIFICATION</scope>
</reference>
<protein>
    <submittedName>
        <fullName evidence="1">Uncharacterized protein</fullName>
    </submittedName>
</protein>
<dbReference type="InterPro" id="IPR023626">
    <property type="entry name" value="Ribosomal_eL39_dom_sf"/>
</dbReference>
<dbReference type="SUPFAM" id="SSF48662">
    <property type="entry name" value="Ribosomal protein L39e"/>
    <property type="match status" value="1"/>
</dbReference>
<name>A0A4X1VS81_PIG</name>
<accession>A0A4X1VS81</accession>
<proteinExistence type="predicted"/>
<dbReference type="AlphaFoldDB" id="A0A4X1VS81"/>
<organism evidence="1 2">
    <name type="scientific">Sus scrofa</name>
    <name type="common">Pig</name>
    <dbReference type="NCBI Taxonomy" id="9823"/>
    <lineage>
        <taxon>Eukaryota</taxon>
        <taxon>Metazoa</taxon>
        <taxon>Chordata</taxon>
        <taxon>Craniata</taxon>
        <taxon>Vertebrata</taxon>
        <taxon>Euteleostomi</taxon>
        <taxon>Mammalia</taxon>
        <taxon>Eutheria</taxon>
        <taxon>Laurasiatheria</taxon>
        <taxon>Artiodactyla</taxon>
        <taxon>Suina</taxon>
        <taxon>Suidae</taxon>
        <taxon>Sus</taxon>
    </lineage>
</organism>
<evidence type="ECO:0000313" key="1">
    <source>
        <dbReference type="Ensembl" id="ENSSSCP00070043996.1"/>
    </source>
</evidence>
<sequence>LKRQKKKKKKKERKIPCWLSRLRTGVNLQYKNRKRHLKRTKLGL</sequence>
<reference evidence="1 2" key="1">
    <citation type="submission" date="2017-08" db="EMBL/GenBank/DDBJ databases">
        <title>USMARCv1.0.</title>
        <authorList>
            <person name="Hannum G.I."/>
            <person name="Koren S."/>
            <person name="Schroeder S.G."/>
            <person name="Chin S.C."/>
            <person name="Nonneman D.J."/>
            <person name="Becker S.A."/>
            <person name="Rosen B.D."/>
            <person name="Bickhart D.M."/>
            <person name="Putnam N.H."/>
            <person name="Green R.E."/>
            <person name="Tuggle C.K."/>
            <person name="Liu H."/>
            <person name="Rohrer G.A."/>
            <person name="Warr A."/>
            <person name="Hall R."/>
            <person name="Kim K."/>
            <person name="Hume D.A."/>
            <person name="Talbot R."/>
            <person name="Chow W."/>
            <person name="Howe K."/>
            <person name="Schwartz A.S."/>
            <person name="Watson M."/>
            <person name="Archibald A.L."/>
            <person name="Phillippy A.M."/>
            <person name="Smith T.P.L."/>
        </authorList>
    </citation>
    <scope>NUCLEOTIDE SEQUENCE [LARGE SCALE GENOMIC DNA]</scope>
</reference>